<keyword evidence="3" id="KW-1185">Reference proteome</keyword>
<accession>A0A822YT12</accession>
<evidence type="ECO:0000313" key="3">
    <source>
        <dbReference type="Proteomes" id="UP000607653"/>
    </source>
</evidence>
<feature type="region of interest" description="Disordered" evidence="1">
    <location>
        <begin position="68"/>
        <end position="93"/>
    </location>
</feature>
<comment type="caution">
    <text evidence="2">The sequence shown here is derived from an EMBL/GenBank/DDBJ whole genome shotgun (WGS) entry which is preliminary data.</text>
</comment>
<dbReference type="EMBL" id="DUZY01000003">
    <property type="protein sequence ID" value="DAD32368.1"/>
    <property type="molecule type" value="Genomic_DNA"/>
</dbReference>
<sequence>MSSQAPPPRRTSLNLRRGPSTFKKSVHVEKGNSNGTHVKPISPSHSFVGGERMVKKLRLSKALAFPWLDTDDDSGGAGSGETGSEAVAEKGEV</sequence>
<dbReference type="AlphaFoldDB" id="A0A822YT12"/>
<evidence type="ECO:0000256" key="1">
    <source>
        <dbReference type="SAM" id="MobiDB-lite"/>
    </source>
</evidence>
<evidence type="ECO:0000313" key="2">
    <source>
        <dbReference type="EMBL" id="DAD32368.1"/>
    </source>
</evidence>
<feature type="region of interest" description="Disordered" evidence="1">
    <location>
        <begin position="1"/>
        <end position="45"/>
    </location>
</feature>
<organism evidence="2 3">
    <name type="scientific">Nelumbo nucifera</name>
    <name type="common">Sacred lotus</name>
    <dbReference type="NCBI Taxonomy" id="4432"/>
    <lineage>
        <taxon>Eukaryota</taxon>
        <taxon>Viridiplantae</taxon>
        <taxon>Streptophyta</taxon>
        <taxon>Embryophyta</taxon>
        <taxon>Tracheophyta</taxon>
        <taxon>Spermatophyta</taxon>
        <taxon>Magnoliopsida</taxon>
        <taxon>Proteales</taxon>
        <taxon>Nelumbonaceae</taxon>
        <taxon>Nelumbo</taxon>
    </lineage>
</organism>
<proteinExistence type="predicted"/>
<reference evidence="2 3" key="1">
    <citation type="journal article" date="2020" name="Mol. Biol. Evol.">
        <title>Distinct Expression and Methylation Patterns for Genes with Different Fates following a Single Whole-Genome Duplication in Flowering Plants.</title>
        <authorList>
            <person name="Shi T."/>
            <person name="Rahmani R.S."/>
            <person name="Gugger P.F."/>
            <person name="Wang M."/>
            <person name="Li H."/>
            <person name="Zhang Y."/>
            <person name="Li Z."/>
            <person name="Wang Q."/>
            <person name="Van de Peer Y."/>
            <person name="Marchal K."/>
            <person name="Chen J."/>
        </authorList>
    </citation>
    <scope>NUCLEOTIDE SEQUENCE [LARGE SCALE GENOMIC DNA]</scope>
    <source>
        <tissue evidence="2">Leaf</tissue>
    </source>
</reference>
<name>A0A822YT12_NELNU</name>
<gene>
    <name evidence="2" type="ORF">HUJ06_011219</name>
</gene>
<dbReference type="Proteomes" id="UP000607653">
    <property type="component" value="Unassembled WGS sequence"/>
</dbReference>
<protein>
    <submittedName>
        <fullName evidence="2">Uncharacterized protein</fullName>
    </submittedName>
</protein>